<dbReference type="InterPro" id="IPR027417">
    <property type="entry name" value="P-loop_NTPase"/>
</dbReference>
<organism evidence="2 3">
    <name type="scientific">Helicobacter cetorum (strain ATCC BAA-429 / MIT 00-7128)</name>
    <dbReference type="NCBI Taxonomy" id="182217"/>
    <lineage>
        <taxon>Bacteria</taxon>
        <taxon>Pseudomonadati</taxon>
        <taxon>Campylobacterota</taxon>
        <taxon>Epsilonproteobacteria</taxon>
        <taxon>Campylobacterales</taxon>
        <taxon>Helicobacteraceae</taxon>
        <taxon>Helicobacter</taxon>
    </lineage>
</organism>
<evidence type="ECO:0000313" key="3">
    <source>
        <dbReference type="Proteomes" id="UP000005010"/>
    </source>
</evidence>
<gene>
    <name evidence="2" type="ordered locus">HCW_01175</name>
</gene>
<name>I0EKQ7_HELC0</name>
<accession>I0EKQ7</accession>
<dbReference type="STRING" id="182217.HCW_01175"/>
<dbReference type="InterPro" id="IPR003959">
    <property type="entry name" value="ATPase_AAA_core"/>
</dbReference>
<feature type="domain" description="ATPase AAA-type core" evidence="1">
    <location>
        <begin position="49"/>
        <end position="365"/>
    </location>
</feature>
<sequence length="427" mass="50162">MLISFRLKNFCSFEEEQTLLMSANSQPDERERYTFVTDTHKKERLLKTTAIYGANASGKTNFVGALYIMREIVLESARNNSDTPLSFDPSIFKNNEPTEFEVTFIQENIKYQYGFAYCKERILEEWLFAYPKGREQCWFQRIYQEKSQKYEWKIGNNLKKGTLLQQATRDNALFLSIGDQNNNSQLQKVYAWFSHKLKFMSMKGFDPEFSIEQCLEGKEESKQRILQWLKSADIGIKDIKIKTVNTEKLKESFEKEKEKDALIKHFFEQFVNEKKEIKQANFLHANENGQQAFLPLGKESNGTQKLFAFLGPMMDSFEKGNILVVDEIDAGLHPLLCERIIDYFHSSFNANNAQLIFNTHATSLLRKNIFRKDQIWFCEKQYSATKLYPLSDFFIRKETRDIEKLYLEGRFGAIPYLDMILEQFDGQ</sequence>
<dbReference type="Pfam" id="PF13304">
    <property type="entry name" value="AAA_21"/>
    <property type="match status" value="1"/>
</dbReference>
<dbReference type="KEGG" id="hce:HCW_01175"/>
<dbReference type="eggNOG" id="COG1106">
    <property type="taxonomic scope" value="Bacteria"/>
</dbReference>
<protein>
    <submittedName>
        <fullName evidence="2">RloA protein</fullName>
    </submittedName>
</protein>
<dbReference type="Gene3D" id="3.40.50.300">
    <property type="entry name" value="P-loop containing nucleotide triphosphate hydrolases"/>
    <property type="match status" value="1"/>
</dbReference>
<dbReference type="PANTHER" id="PTHR40396:SF1">
    <property type="entry name" value="ATPASE AAA-TYPE CORE DOMAIN-CONTAINING PROTEIN"/>
    <property type="match status" value="1"/>
</dbReference>
<dbReference type="PATRIC" id="fig|182217.3.peg.244"/>
<dbReference type="HOGENOM" id="CLU_046693_2_0_7"/>
<dbReference type="PANTHER" id="PTHR40396">
    <property type="entry name" value="ATPASE-LIKE PROTEIN"/>
    <property type="match status" value="1"/>
</dbReference>
<dbReference type="SUPFAM" id="SSF52540">
    <property type="entry name" value="P-loop containing nucleoside triphosphate hydrolases"/>
    <property type="match status" value="1"/>
</dbReference>
<keyword evidence="3" id="KW-1185">Reference proteome</keyword>
<dbReference type="EMBL" id="CP003479">
    <property type="protein sequence ID" value="AFI03526.1"/>
    <property type="molecule type" value="Genomic_DNA"/>
</dbReference>
<dbReference type="GO" id="GO:0016887">
    <property type="term" value="F:ATP hydrolysis activity"/>
    <property type="evidence" value="ECO:0007669"/>
    <property type="project" value="InterPro"/>
</dbReference>
<evidence type="ECO:0000259" key="1">
    <source>
        <dbReference type="Pfam" id="PF13304"/>
    </source>
</evidence>
<dbReference type="Proteomes" id="UP000005010">
    <property type="component" value="Chromosome"/>
</dbReference>
<dbReference type="AlphaFoldDB" id="I0EKQ7"/>
<reference evidence="3" key="1">
    <citation type="submission" date="2012-04" db="EMBL/GenBank/DDBJ databases">
        <title>Complete genome sequence of Helicobacter cetorum strain MIT 00-7128.</title>
        <authorList>
            <person name="Kersulyte D."/>
            <person name="Berg D.E."/>
        </authorList>
    </citation>
    <scope>NUCLEOTIDE SEQUENCE [LARGE SCALE GENOMIC DNA]</scope>
    <source>
        <strain evidence="3">MIT 00-7128</strain>
    </source>
</reference>
<proteinExistence type="predicted"/>
<dbReference type="GO" id="GO:0005524">
    <property type="term" value="F:ATP binding"/>
    <property type="evidence" value="ECO:0007669"/>
    <property type="project" value="InterPro"/>
</dbReference>
<evidence type="ECO:0000313" key="2">
    <source>
        <dbReference type="EMBL" id="AFI03526.1"/>
    </source>
</evidence>
<dbReference type="RefSeq" id="WP_014660399.1">
    <property type="nucleotide sequence ID" value="NC_017737.1"/>
</dbReference>